<dbReference type="EMBL" id="BMXR01000001">
    <property type="protein sequence ID" value="GGX39021.1"/>
    <property type="molecule type" value="Genomic_DNA"/>
</dbReference>
<name>A0A918K0F9_9GAMM</name>
<evidence type="ECO:0008006" key="3">
    <source>
        <dbReference type="Google" id="ProtNLM"/>
    </source>
</evidence>
<keyword evidence="2" id="KW-1185">Reference proteome</keyword>
<dbReference type="AlphaFoldDB" id="A0A918K0F9"/>
<dbReference type="Proteomes" id="UP000626148">
    <property type="component" value="Unassembled WGS sequence"/>
</dbReference>
<protein>
    <recommendedName>
        <fullName evidence="3">Baseplate assembly protein</fullName>
    </recommendedName>
</protein>
<proteinExistence type="predicted"/>
<comment type="caution">
    <text evidence="1">The sequence shown here is derived from an EMBL/GenBank/DDBJ whole genome shotgun (WGS) entry which is preliminary data.</text>
</comment>
<accession>A0A918K0F9</accession>
<reference evidence="1" key="2">
    <citation type="submission" date="2020-09" db="EMBL/GenBank/DDBJ databases">
        <authorList>
            <person name="Sun Q."/>
            <person name="Kim S."/>
        </authorList>
    </citation>
    <scope>NUCLEOTIDE SEQUENCE</scope>
    <source>
        <strain evidence="1">KCTC 22169</strain>
    </source>
</reference>
<sequence>MTQDYTRWNRAGLTELQYVDGNAATYLEDLRAALRVHFGGEPDVLQWLGDAGNDSTLAEWQERLLDQYRADRRDYGWEMLRTLARSIHILARYQDAYSNERYLRTTTQWDNLRRLVAMLDYRPAPPASAETWVALLAKTKDEAVGEVKAGLALQNQPSDGSAPVVFESLDDLDVDYRLNLLRCPDHDRSQQTLTIPAKDSTLMFEWIEPPENLSVGEWAVLSNGFEKGIAVEVTDIGTESLTLTVRQGDHSGEDWSLADLRLHRLDQWNKAPHLNGSNVIETKSASHSVIEGDVLIFYQGGDYQAIRVLSVSGRRIRLNGNTGSETGFNRAQAVQSQYLDGEQRFVLPGSRWPSSTVWDENQSPLSVESHVDDDGNHIYDYVAGDKANTVYYRESGADTAFEVETTSVVALSFDGKPNKLSSDQWIVLQHQDDTRVATRITSIAEFDGYFQFTVSPTVGEGPWIQAYGQFKESLPHRDYNRNLESAYTESSTHTSTLSVLLDETVAALVPGRRFWIESNTDTALVTLTEVEAFDETDGVVRIKVTPSLDGQDFPKADTWVYGNVVRAGHGESKGEQVLGSGDRVQANPTFLIEKTDLAFVQDVTFASGVKAAIDILVDGRVWTQVDNLRNSGPTDWHYSTRLTETGELIVQFGDGREGRRLPSGSNNVRLRSRHGHGLRGNLAAHNLSKLKKPHPLVDGVMQPVDAAGGGESENLEQVRDHAPSSVLTLKRAVSLSDFGRLCESYSSVWRARALRLPDTPGASDRIEVRVVPAGGGPLGDLEESLWQTLSQHTHPGVLVSLAAYEPLLVCFDITIRVEAEAFEPELVREAVRQALIDAFSLERAHFAEPLFRSRVFEVVEGVQGVKNADCVILPDFMDEDGNALSPRQLIKADDGTVRRVNPQPWQVLYLNAGVHPPIIHTQEV</sequence>
<gene>
    <name evidence="1" type="ORF">GCM10007392_01640</name>
</gene>
<dbReference type="RefSeq" id="WP_189606596.1">
    <property type="nucleotide sequence ID" value="NZ_BMXR01000001.1"/>
</dbReference>
<evidence type="ECO:0000313" key="2">
    <source>
        <dbReference type="Proteomes" id="UP000626148"/>
    </source>
</evidence>
<organism evidence="1 2">
    <name type="scientific">Saccharospirillum salsuginis</name>
    <dbReference type="NCBI Taxonomy" id="418750"/>
    <lineage>
        <taxon>Bacteria</taxon>
        <taxon>Pseudomonadati</taxon>
        <taxon>Pseudomonadota</taxon>
        <taxon>Gammaproteobacteria</taxon>
        <taxon>Oceanospirillales</taxon>
        <taxon>Saccharospirillaceae</taxon>
        <taxon>Saccharospirillum</taxon>
    </lineage>
</organism>
<reference evidence="1" key="1">
    <citation type="journal article" date="2014" name="Int. J. Syst. Evol. Microbiol.">
        <title>Complete genome sequence of Corynebacterium casei LMG S-19264T (=DSM 44701T), isolated from a smear-ripened cheese.</title>
        <authorList>
            <consortium name="US DOE Joint Genome Institute (JGI-PGF)"/>
            <person name="Walter F."/>
            <person name="Albersmeier A."/>
            <person name="Kalinowski J."/>
            <person name="Ruckert C."/>
        </authorList>
    </citation>
    <scope>NUCLEOTIDE SEQUENCE</scope>
    <source>
        <strain evidence="1">KCTC 22169</strain>
    </source>
</reference>
<evidence type="ECO:0000313" key="1">
    <source>
        <dbReference type="EMBL" id="GGX39021.1"/>
    </source>
</evidence>